<dbReference type="PANTHER" id="PTHR45805">
    <property type="entry name" value="NUCLEAR HORMONE RECEPTOR HR3-RELATED"/>
    <property type="match status" value="1"/>
</dbReference>
<feature type="domain" description="NR LBD" evidence="13">
    <location>
        <begin position="337"/>
        <end position="586"/>
    </location>
</feature>
<keyword evidence="10" id="KW-0539">Nucleus</keyword>
<dbReference type="AlphaFoldDB" id="A0A0X3NH54"/>
<feature type="compositionally biased region" description="Low complexity" evidence="11">
    <location>
        <begin position="315"/>
        <end position="330"/>
    </location>
</feature>
<feature type="region of interest" description="Disordered" evidence="11">
    <location>
        <begin position="1008"/>
        <end position="1029"/>
    </location>
</feature>
<organism evidence="14">
    <name type="scientific">Schistocephalus solidus</name>
    <name type="common">Tapeworm</name>
    <dbReference type="NCBI Taxonomy" id="70667"/>
    <lineage>
        <taxon>Eukaryota</taxon>
        <taxon>Metazoa</taxon>
        <taxon>Spiralia</taxon>
        <taxon>Lophotrochozoa</taxon>
        <taxon>Platyhelminthes</taxon>
        <taxon>Cestoda</taxon>
        <taxon>Eucestoda</taxon>
        <taxon>Diphyllobothriidea</taxon>
        <taxon>Diphyllobothriidae</taxon>
        <taxon>Schistocephalus</taxon>
    </lineage>
</organism>
<feature type="compositionally biased region" description="Low complexity" evidence="11">
    <location>
        <begin position="166"/>
        <end position="187"/>
    </location>
</feature>
<keyword evidence="8" id="KW-0804">Transcription</keyword>
<accession>A0A0X3NH54</accession>
<dbReference type="InterPro" id="IPR001628">
    <property type="entry name" value="Znf_hrmn_rcpt"/>
</dbReference>
<keyword evidence="9 14" id="KW-0675">Receptor</keyword>
<dbReference type="PROSITE" id="PS00031">
    <property type="entry name" value="NUCLEAR_REC_DBD_1"/>
    <property type="match status" value="1"/>
</dbReference>
<dbReference type="SUPFAM" id="SSF57716">
    <property type="entry name" value="Glucocorticoid receptor-like (DNA-binding domain)"/>
    <property type="match status" value="1"/>
</dbReference>
<dbReference type="PROSITE" id="PS51843">
    <property type="entry name" value="NR_LBD"/>
    <property type="match status" value="1"/>
</dbReference>
<evidence type="ECO:0000313" key="14">
    <source>
        <dbReference type="EMBL" id="JAP39331.1"/>
    </source>
</evidence>
<keyword evidence="4" id="KW-0863">Zinc-finger</keyword>
<proteinExistence type="inferred from homology"/>
<evidence type="ECO:0000259" key="13">
    <source>
        <dbReference type="PROSITE" id="PS51843"/>
    </source>
</evidence>
<dbReference type="Pfam" id="PF00104">
    <property type="entry name" value="Hormone_recep"/>
    <property type="match status" value="1"/>
</dbReference>
<dbReference type="InterPro" id="IPR035500">
    <property type="entry name" value="NHR-like_dom_sf"/>
</dbReference>
<dbReference type="InterPro" id="IPR013088">
    <property type="entry name" value="Znf_NHR/GATA"/>
</dbReference>
<evidence type="ECO:0000256" key="10">
    <source>
        <dbReference type="ARBA" id="ARBA00023242"/>
    </source>
</evidence>
<evidence type="ECO:0000256" key="6">
    <source>
        <dbReference type="ARBA" id="ARBA00023015"/>
    </source>
</evidence>
<evidence type="ECO:0000256" key="9">
    <source>
        <dbReference type="ARBA" id="ARBA00023170"/>
    </source>
</evidence>
<dbReference type="CDD" id="cd07165">
    <property type="entry name" value="NR_DBD_DmE78_like"/>
    <property type="match status" value="1"/>
</dbReference>
<dbReference type="GO" id="GO:0008270">
    <property type="term" value="F:zinc ion binding"/>
    <property type="evidence" value="ECO:0007669"/>
    <property type="project" value="UniProtKB-KW"/>
</dbReference>
<sequence length="1029" mass="112384">MNQPYIQSPQEFSSPQALKEPTFSAHGHPAQIMYSQSYSNPLQSTQSSFYLRQSAPNSAFYAPGLQHGVQTSVQTYSPAAMSLYPSANSHLVSGELGVIARLPTAYGVSHTHNLSLPSQPATTKYHSGTNGTNSRSFTCHKDVNVKPSLDEISARAFDRPLVHSNYSHSRIGSRSSTSGTEISSPDSNSNIGGVKGSFTPCKVCGDKASGYHYGVVSCEGCKGFFRRSIQKQIEYKCLRDGKCIVIRLNRNRCQYCRFRKCIAVGMSKDSVRYGRMPRRSQSSERSSLCSPGPQTGNSSLSGGNSTIAHSRLGHSPSAAPTTTTGLSPSTNTPDQLAIYDLIISISNAHFSFCPYTEERIKMMRRIPSTLVPQGRTIWPEKVDEHRIHMHETLSGLLAPHIQHVVEFAKRIPEFGQLGQPDQLVLIKTAFFEVWMAQAAKTFSPSDRTVIIGDGRQIAKQELDFIYSVRLRLPNLVCMMFEFAENFCALGLNDVEIGLFCALVLTKPDRSGLSDPAKVASIQDRLLTALRLQLEKSSSQNGRLAQIVLAMNQLTSLGQAAQLSIRWYRENWYRTSLAPLYAEIYDVPHEEAAAISSTVQATTNTTMSSSGDVRQEQPTPTSPTQVNSGQDFRSNLCAEFSTAGYNVGYPSSEDNAVDFGSSPNPQTIVHHQYRRTEGAVRFAPRTPERQQLNALRQSHNFYSEFMSNFDEPAQSQQLQQQPQEHKQQQDLSEVFVSPSSEPVYVEESMQAVEESVPVQPSSGTYGPGFDAFSTDMSVVDKQPPPRDEQRPPLIKLKPETGVYVQSIEAMTLKIEPPPLPTMLDLPSGTSTSTYPDSQSRSRSLSSPGPLSAASLFTGFDNQLSSEMSNAQSVGQVYSQPPSVEEVLPAAMREVYSKTSTEGTSNGPQSPQGTSSKDQLLGVQTGKGKDPEVGSQQVWKSGLVTLGDRSYNVGVRDSPGNGALGAVYEKQWSLGDRKEQNDGGGEQESASSMLVSIIPPLVNVDVCSETTNQPECGVENDGAPIDSSSLR</sequence>
<feature type="region of interest" description="Disordered" evidence="11">
    <location>
        <begin position="710"/>
        <end position="733"/>
    </location>
</feature>
<feature type="region of interest" description="Disordered" evidence="11">
    <location>
        <begin position="166"/>
        <end position="189"/>
    </location>
</feature>
<dbReference type="EMBL" id="GEEE01023894">
    <property type="protein sequence ID" value="JAP39331.1"/>
    <property type="molecule type" value="Transcribed_RNA"/>
</dbReference>
<dbReference type="PROSITE" id="PS51030">
    <property type="entry name" value="NUCLEAR_REC_DBD_2"/>
    <property type="match status" value="1"/>
</dbReference>
<dbReference type="InterPro" id="IPR001723">
    <property type="entry name" value="Nuclear_hrmn_rcpt"/>
</dbReference>
<reference evidence="14" key="1">
    <citation type="submission" date="2016-01" db="EMBL/GenBank/DDBJ databases">
        <title>Reference transcriptome for the parasite Schistocephalus solidus: insights into the molecular evolution of parasitism.</title>
        <authorList>
            <person name="Hebert F.O."/>
            <person name="Grambauer S."/>
            <person name="Barber I."/>
            <person name="Landry C.R."/>
            <person name="Aubin-Horth N."/>
        </authorList>
    </citation>
    <scope>NUCLEOTIDE SEQUENCE</scope>
</reference>
<dbReference type="Gene3D" id="3.30.50.10">
    <property type="entry name" value="Erythroid Transcription Factor GATA-1, subunit A"/>
    <property type="match status" value="1"/>
</dbReference>
<dbReference type="GO" id="GO:0043565">
    <property type="term" value="F:sequence-specific DNA binding"/>
    <property type="evidence" value="ECO:0007669"/>
    <property type="project" value="InterPro"/>
</dbReference>
<feature type="region of interest" description="Disordered" evidence="11">
    <location>
        <begin position="601"/>
        <end position="629"/>
    </location>
</feature>
<feature type="compositionally biased region" description="Low complexity" evidence="11">
    <location>
        <begin position="279"/>
        <end position="305"/>
    </location>
</feature>
<dbReference type="SMART" id="SM00430">
    <property type="entry name" value="HOLI"/>
    <property type="match status" value="1"/>
</dbReference>
<evidence type="ECO:0000256" key="2">
    <source>
        <dbReference type="ARBA" id="ARBA00008092"/>
    </source>
</evidence>
<evidence type="ECO:0000256" key="7">
    <source>
        <dbReference type="ARBA" id="ARBA00023125"/>
    </source>
</evidence>
<dbReference type="PRINTS" id="PR00047">
    <property type="entry name" value="STROIDFINGER"/>
</dbReference>
<comment type="subcellular location">
    <subcellularLocation>
        <location evidence="1">Nucleus</location>
    </subcellularLocation>
</comment>
<feature type="domain" description="Nuclear receptor" evidence="12">
    <location>
        <begin position="198"/>
        <end position="273"/>
    </location>
</feature>
<comment type="similarity">
    <text evidence="2">Belongs to the nuclear hormone receptor family. NR1 subfamily.</text>
</comment>
<keyword evidence="6" id="KW-0805">Transcription regulation</keyword>
<keyword evidence="3" id="KW-0479">Metal-binding</keyword>
<feature type="compositionally biased region" description="Polar residues" evidence="11">
    <location>
        <begin position="895"/>
        <end position="916"/>
    </location>
</feature>
<dbReference type="InterPro" id="IPR001728">
    <property type="entry name" value="ThyrH_rcpt"/>
</dbReference>
<keyword evidence="5" id="KW-0862">Zinc</keyword>
<feature type="compositionally biased region" description="Polar residues" evidence="11">
    <location>
        <begin position="826"/>
        <end position="835"/>
    </location>
</feature>
<feature type="compositionally biased region" description="Low complexity" evidence="11">
    <location>
        <begin position="836"/>
        <end position="848"/>
    </location>
</feature>
<feature type="region of interest" description="Disordered" evidence="11">
    <location>
        <begin position="894"/>
        <end position="933"/>
    </location>
</feature>
<evidence type="ECO:0000256" key="8">
    <source>
        <dbReference type="ARBA" id="ARBA00023163"/>
    </source>
</evidence>
<dbReference type="SUPFAM" id="SSF48508">
    <property type="entry name" value="Nuclear receptor ligand-binding domain"/>
    <property type="match status" value="1"/>
</dbReference>
<feature type="region of interest" description="Disordered" evidence="11">
    <location>
        <begin position="272"/>
        <end position="330"/>
    </location>
</feature>
<name>A0A0X3NH54_SCHSO</name>
<dbReference type="Gene3D" id="1.10.565.10">
    <property type="entry name" value="Retinoid X Receptor"/>
    <property type="match status" value="1"/>
</dbReference>
<evidence type="ECO:0000256" key="5">
    <source>
        <dbReference type="ARBA" id="ARBA00022833"/>
    </source>
</evidence>
<keyword evidence="7" id="KW-0238">DNA-binding</keyword>
<evidence type="ECO:0000256" key="1">
    <source>
        <dbReference type="ARBA" id="ARBA00004123"/>
    </source>
</evidence>
<dbReference type="PRINTS" id="PR00546">
    <property type="entry name" value="THYROIDHORMR"/>
</dbReference>
<dbReference type="GO" id="GO:0005634">
    <property type="term" value="C:nucleus"/>
    <property type="evidence" value="ECO:0007669"/>
    <property type="project" value="UniProtKB-SubCell"/>
</dbReference>
<dbReference type="Pfam" id="PF00105">
    <property type="entry name" value="zf-C4"/>
    <property type="match status" value="1"/>
</dbReference>
<evidence type="ECO:0000256" key="11">
    <source>
        <dbReference type="SAM" id="MobiDB-lite"/>
    </source>
</evidence>
<evidence type="ECO:0000256" key="3">
    <source>
        <dbReference type="ARBA" id="ARBA00022723"/>
    </source>
</evidence>
<feature type="region of interest" description="Disordered" evidence="11">
    <location>
        <begin position="815"/>
        <end position="848"/>
    </location>
</feature>
<dbReference type="GO" id="GO:0004879">
    <property type="term" value="F:nuclear receptor activity"/>
    <property type="evidence" value="ECO:0007669"/>
    <property type="project" value="InterPro"/>
</dbReference>
<feature type="compositionally biased region" description="Polar residues" evidence="11">
    <location>
        <begin position="1"/>
        <end position="16"/>
    </location>
</feature>
<evidence type="ECO:0000259" key="12">
    <source>
        <dbReference type="PROSITE" id="PS51030"/>
    </source>
</evidence>
<evidence type="ECO:0000256" key="4">
    <source>
        <dbReference type="ARBA" id="ARBA00022771"/>
    </source>
</evidence>
<dbReference type="PRINTS" id="PR00398">
    <property type="entry name" value="STRDHORMONER"/>
</dbReference>
<dbReference type="PANTHER" id="PTHR45805:SF10">
    <property type="entry name" value="ECDYSONE-INDUCED PROTEIN 78C"/>
    <property type="match status" value="1"/>
</dbReference>
<dbReference type="FunFam" id="3.30.50.10:FF:000044">
    <property type="entry name" value="retinoic acid receptor beta isoform X4"/>
    <property type="match status" value="1"/>
</dbReference>
<protein>
    <submittedName>
        <fullName evidence="14">Nuclear hormone receptor E75</fullName>
    </submittedName>
</protein>
<dbReference type="SMART" id="SM00399">
    <property type="entry name" value="ZnF_C4"/>
    <property type="match status" value="1"/>
</dbReference>
<dbReference type="InterPro" id="IPR000536">
    <property type="entry name" value="Nucl_hrmn_rcpt_lig-bd"/>
</dbReference>
<gene>
    <name evidence="14" type="primary">E75</name>
    <name evidence="14" type="ORF">TR118978</name>
</gene>
<feature type="region of interest" description="Disordered" evidence="11">
    <location>
        <begin position="1"/>
        <end position="21"/>
    </location>
</feature>